<organism evidence="1 2">
    <name type="scientific">Priestia megaterium (strain ATCC 14581 / DSM 32 / CCUG 1817 / JCM 2506 / NBRC 15308 / NCIMB 9376 / NCTC 10342 / NRRL B-14308 / VKM B-512 / Ford 19)</name>
    <name type="common">Bacillus megaterium</name>
    <dbReference type="NCBI Taxonomy" id="1348623"/>
    <lineage>
        <taxon>Bacteria</taxon>
        <taxon>Bacillati</taxon>
        <taxon>Bacillota</taxon>
        <taxon>Bacilli</taxon>
        <taxon>Bacillales</taxon>
        <taxon>Bacillaceae</taxon>
        <taxon>Priestia</taxon>
    </lineage>
</organism>
<dbReference type="RefSeq" id="WP_013084432.1">
    <property type="nucleotide sequence ID" value="NZ_BCVB01000012.1"/>
</dbReference>
<dbReference type="AlphaFoldDB" id="A0A0B6ACR3"/>
<evidence type="ECO:0008006" key="3">
    <source>
        <dbReference type="Google" id="ProtNLM"/>
    </source>
</evidence>
<protein>
    <recommendedName>
        <fullName evidence="3">DUF2512 family protein</fullName>
    </recommendedName>
</protein>
<reference evidence="1 2" key="1">
    <citation type="journal article" date="2015" name="Genome Announc.">
        <title>Complete genome sequences for 35 biothreat assay-relevant bacillus species.</title>
        <authorList>
            <person name="Johnson S.L."/>
            <person name="Daligault H.E."/>
            <person name="Davenport K.W."/>
            <person name="Jaissle J."/>
            <person name="Frey K.G."/>
            <person name="Ladner J.T."/>
            <person name="Broomall S.M."/>
            <person name="Bishop-Lilly K.A."/>
            <person name="Bruce D.C."/>
            <person name="Gibbons H.S."/>
            <person name="Coyne S.R."/>
            <person name="Lo C.C."/>
            <person name="Meincke L."/>
            <person name="Munk A.C."/>
            <person name="Koroleva G.I."/>
            <person name="Rosenzweig C.N."/>
            <person name="Palacios G.F."/>
            <person name="Redden C.L."/>
            <person name="Minogue T.D."/>
            <person name="Chain P.S."/>
        </authorList>
    </citation>
    <scope>NUCLEOTIDE SEQUENCE [LARGE SCALE GENOMIC DNA]</scope>
    <source>
        <strain evidence="2">ATCC 14581 / DSM 32 / JCM 2506 / NBRC 15308 / NCIMB 9376 / NCTC 10342 / NRRL B-14308 / VKM B-512</strain>
    </source>
</reference>
<dbReference type="Proteomes" id="UP000031829">
    <property type="component" value="Chromosome"/>
</dbReference>
<dbReference type="GeneID" id="93644156"/>
<dbReference type="EMBL" id="CP009920">
    <property type="protein sequence ID" value="AJI22730.1"/>
    <property type="molecule type" value="Genomic_DNA"/>
</dbReference>
<name>A0A0B6ACR3_PRIM2</name>
<gene>
    <name evidence="1" type="ORF">BG04_662</name>
</gene>
<dbReference type="KEGG" id="bmeg:BG04_662"/>
<proteinExistence type="predicted"/>
<dbReference type="InterPro" id="IPR019649">
    <property type="entry name" value="DUF2512"/>
</dbReference>
<sequence>MKHVKALIIKFVMSAVVLGIVFTGIYNYNFSDTILIGLVLTVVAYALGDLLVYRNAADDSDYKKRNIVATISDLILSFLVIWIMGASFFGNTITVIQASVVSAIVIAVSEWFFHKYLDKHVLNTDNDKHTDATYNK</sequence>
<dbReference type="HOGENOM" id="CLU_128610_0_1_9"/>
<evidence type="ECO:0000313" key="1">
    <source>
        <dbReference type="EMBL" id="AJI22730.1"/>
    </source>
</evidence>
<evidence type="ECO:0000313" key="2">
    <source>
        <dbReference type="Proteomes" id="UP000031829"/>
    </source>
</evidence>
<accession>A0A0B6ACR3</accession>
<dbReference type="Pfam" id="PF10710">
    <property type="entry name" value="DUF2512"/>
    <property type="match status" value="1"/>
</dbReference>